<accession>S3BS68</accession>
<dbReference type="GO" id="GO:0016787">
    <property type="term" value="F:hydrolase activity"/>
    <property type="evidence" value="ECO:0007669"/>
    <property type="project" value="UniProtKB-KW"/>
</dbReference>
<dbReference type="PIRSF" id="PIRSF001221">
    <property type="entry name" value="Amidase_fungi"/>
    <property type="match status" value="1"/>
</dbReference>
<feature type="active site" description="Charge relay system" evidence="3">
    <location>
        <position position="187"/>
    </location>
</feature>
<dbReference type="Gene3D" id="3.90.1300.10">
    <property type="entry name" value="Amidase signature (AS) domain"/>
    <property type="match status" value="1"/>
</dbReference>
<evidence type="ECO:0000256" key="2">
    <source>
        <dbReference type="ARBA" id="ARBA00022801"/>
    </source>
</evidence>
<dbReference type="VEuPathDB" id="FungiDB:F503_04659"/>
<proteinExistence type="inferred from homology"/>
<feature type="binding site" evidence="4">
    <location>
        <position position="161"/>
    </location>
    <ligand>
        <name>substrate</name>
    </ligand>
</feature>
<evidence type="ECO:0000259" key="5">
    <source>
        <dbReference type="Pfam" id="PF01425"/>
    </source>
</evidence>
<feature type="active site" description="Charge relay system" evidence="3">
    <location>
        <position position="112"/>
    </location>
</feature>
<comment type="similarity">
    <text evidence="1">Belongs to the amidase family.</text>
</comment>
<evidence type="ECO:0000256" key="1">
    <source>
        <dbReference type="ARBA" id="ARBA00009199"/>
    </source>
</evidence>
<evidence type="ECO:0000313" key="7">
    <source>
        <dbReference type="Proteomes" id="UP000016923"/>
    </source>
</evidence>
<feature type="binding site" evidence="4">
    <location>
        <begin position="208"/>
        <end position="211"/>
    </location>
    <ligand>
        <name>substrate</name>
    </ligand>
</feature>
<dbReference type="InterPro" id="IPR023631">
    <property type="entry name" value="Amidase_dom"/>
</dbReference>
<dbReference type="EMBL" id="KE148162">
    <property type="protein sequence ID" value="EPE04144.1"/>
    <property type="molecule type" value="Genomic_DNA"/>
</dbReference>
<protein>
    <submittedName>
        <fullName evidence="6">Acetamidase</fullName>
    </submittedName>
</protein>
<dbReference type="eggNOG" id="KOG1212">
    <property type="taxonomic scope" value="Eukaryota"/>
</dbReference>
<organism evidence="6 7">
    <name type="scientific">Ophiostoma piceae (strain UAMH 11346)</name>
    <name type="common">Sap stain fungus</name>
    <dbReference type="NCBI Taxonomy" id="1262450"/>
    <lineage>
        <taxon>Eukaryota</taxon>
        <taxon>Fungi</taxon>
        <taxon>Dikarya</taxon>
        <taxon>Ascomycota</taxon>
        <taxon>Pezizomycotina</taxon>
        <taxon>Sordariomycetes</taxon>
        <taxon>Sordariomycetidae</taxon>
        <taxon>Ophiostomatales</taxon>
        <taxon>Ophiostomataceae</taxon>
        <taxon>Ophiostoma</taxon>
    </lineage>
</organism>
<keyword evidence="2" id="KW-0378">Hydrolase</keyword>
<dbReference type="STRING" id="1262450.S3BS68"/>
<dbReference type="Proteomes" id="UP000016923">
    <property type="component" value="Unassembled WGS sequence"/>
</dbReference>
<keyword evidence="7" id="KW-1185">Reference proteome</keyword>
<evidence type="ECO:0000313" key="6">
    <source>
        <dbReference type="EMBL" id="EPE04144.1"/>
    </source>
</evidence>
<dbReference type="InterPro" id="IPR036928">
    <property type="entry name" value="AS_sf"/>
</dbReference>
<dbReference type="Pfam" id="PF01425">
    <property type="entry name" value="Amidase"/>
    <property type="match status" value="1"/>
</dbReference>
<dbReference type="PANTHER" id="PTHR46072">
    <property type="entry name" value="AMIDASE-RELATED-RELATED"/>
    <property type="match status" value="1"/>
</dbReference>
<reference evidence="6 7" key="1">
    <citation type="journal article" date="2013" name="BMC Genomics">
        <title>The genome and transcriptome of the pine saprophyte Ophiostoma piceae, and a comparison with the bark beetle-associated pine pathogen Grosmannia clavigera.</title>
        <authorList>
            <person name="Haridas S."/>
            <person name="Wang Y."/>
            <person name="Lim L."/>
            <person name="Massoumi Alamouti S."/>
            <person name="Jackman S."/>
            <person name="Docking R."/>
            <person name="Robertson G."/>
            <person name="Birol I."/>
            <person name="Bohlmann J."/>
            <person name="Breuil C."/>
        </authorList>
    </citation>
    <scope>NUCLEOTIDE SEQUENCE [LARGE SCALE GENOMIC DNA]</scope>
    <source>
        <strain evidence="6 7">UAMH 11346</strain>
    </source>
</reference>
<evidence type="ECO:0000256" key="4">
    <source>
        <dbReference type="PIRSR" id="PIRSR001221-2"/>
    </source>
</evidence>
<feature type="binding site" evidence="4">
    <location>
        <position position="187"/>
    </location>
    <ligand>
        <name>substrate</name>
    </ligand>
</feature>
<feature type="active site" description="Acyl-ester intermediate" evidence="3">
    <location>
        <position position="211"/>
    </location>
</feature>
<name>S3BS68_OPHP1</name>
<dbReference type="PANTHER" id="PTHR46072:SF2">
    <property type="entry name" value="AMIDASE (EUROFUNG)"/>
    <property type="match status" value="1"/>
</dbReference>
<gene>
    <name evidence="6" type="ORF">F503_04659</name>
</gene>
<feature type="domain" description="Amidase" evidence="5">
    <location>
        <begin position="55"/>
        <end position="519"/>
    </location>
</feature>
<sequence>MSQQSWLDVVDRKLAQRAKALSRFADVKVTTAITDEHDIESLRTQISAGDVTVEEVVADYIAKSYAAHKVTNCKSFTEIIFADALERAKELDKIAKEDRSKLPLFGVPVTLKDQFDVAGYDSTIGYVGRAFSPAEEDGALVKILKSQGAVILAKTNLPQSIMWCETENPMFGLTVNPFDPNYTPGGSTGGESALLASHGSLLGWGTDIGGSIRIPSHMMGLYGLKPTSCRLPYRGVPVSTDGQEHVPSSVGPLARSLNSIYIAMKAVIDAEPWQHDSRCAPVPWRSNAYDDAISGSRSLVFGVLRFDGVVQPHPPVARVLDETVSKLKAAGHHVVEWDASLHAELVAVMDAFYSADGGEDIRRDVARGGEPFIPHVARLVDRGPAISVYEYWQLNKRKLTLQNAYLDKWNSLLCEETGTAVDAVILPPMPHTAVPHKSCAWVGYTKVWNVLDYPALVLPAGKVSSEDLAVPWTLDEAEAKHPMDVANIKLWTKHGARMADLELPVGIQLVCRRLEEEKLIGIGKVVDSILKS</sequence>
<dbReference type="SUPFAM" id="SSF75304">
    <property type="entry name" value="Amidase signature (AS) enzymes"/>
    <property type="match status" value="1"/>
</dbReference>
<dbReference type="OrthoDB" id="6428749at2759"/>
<evidence type="ECO:0000256" key="3">
    <source>
        <dbReference type="PIRSR" id="PIRSR001221-1"/>
    </source>
</evidence>
<dbReference type="AlphaFoldDB" id="S3BS68"/>
<dbReference type="OMA" id="HNSIKWV"/>
<dbReference type="HOGENOM" id="CLU_009600_9_1_1"/>